<evidence type="ECO:0000256" key="4">
    <source>
        <dbReference type="ARBA" id="ARBA00022679"/>
    </source>
</evidence>
<dbReference type="AlphaFoldDB" id="A0A956M1Z0"/>
<feature type="domain" description="HPt" evidence="8">
    <location>
        <begin position="136"/>
        <end position="240"/>
    </location>
</feature>
<dbReference type="InterPro" id="IPR004105">
    <property type="entry name" value="CheA-like_dim"/>
</dbReference>
<dbReference type="Gene3D" id="3.30.565.10">
    <property type="entry name" value="Histidine kinase-like ATPase, C-terminal domain"/>
    <property type="match status" value="1"/>
</dbReference>
<reference evidence="9" key="2">
    <citation type="journal article" date="2021" name="Microbiome">
        <title>Successional dynamics and alternative stable states in a saline activated sludge microbial community over 9 years.</title>
        <authorList>
            <person name="Wang Y."/>
            <person name="Ye J."/>
            <person name="Ju F."/>
            <person name="Liu L."/>
            <person name="Boyd J.A."/>
            <person name="Deng Y."/>
            <person name="Parks D.H."/>
            <person name="Jiang X."/>
            <person name="Yin X."/>
            <person name="Woodcroft B.J."/>
            <person name="Tyson G.W."/>
            <person name="Hugenholtz P."/>
            <person name="Polz M.F."/>
            <person name="Zhang T."/>
        </authorList>
    </citation>
    <scope>NUCLEOTIDE SEQUENCE</scope>
    <source>
        <strain evidence="9">HKST-UBA01</strain>
    </source>
</reference>
<evidence type="ECO:0000256" key="1">
    <source>
        <dbReference type="ARBA" id="ARBA00000085"/>
    </source>
</evidence>
<evidence type="ECO:0000313" key="9">
    <source>
        <dbReference type="EMBL" id="MCA9728376.1"/>
    </source>
</evidence>
<sequence length="530" mass="55892">MKKRVTTKKSTPPPNRTVEQRLNELAGLVVALGIDEEEHAPVRSILGELAGTDAWTEAGRQLAAQAAELLDELGKGDKDNPEAFLLGIGNLVTEMQELAERGSVSPSAAAEEPPASLPSPEFSAEPDAPTESANAVFAADSEVVAEFISESLDHLERAEEALLTLESDPADHEAINAVFRAFHTIKGTSSFLGLDAIQELSHKAESLLDRARNDEIQIVGDNADLALESCDGLKGLIQAVEAKGVGEARALPARYQGLVARLDGLASGTGASRGSHPAATGSIGGGAAPSEATDAGADRAANSASTNPGGSGTPESASSEGRTRQSRTEDATVRVSTSRLDGLMNMVGELVVAQSMIAEDHLVTGQPTARLATNVAHAGKIIRELQDLSMTLRMVPLRATFQKMARLVRDLSRKSGKIVQFKTDGDETEIDRNMVEVLGDPLVHMIRNALDHGVEPAEDRKRAGKPETGTVSLSAYHSAGAVVIKLEDDGRGLDRDKLVAKAVERGLIPPNRNLTDAEAFGLIFHAGFST</sequence>
<dbReference type="EC" id="2.7.13.3" evidence="2"/>
<keyword evidence="3 6" id="KW-0597">Phosphoprotein</keyword>
<feature type="compositionally biased region" description="Basic and acidic residues" evidence="7">
    <location>
        <begin position="321"/>
        <end position="332"/>
    </location>
</feature>
<evidence type="ECO:0000256" key="6">
    <source>
        <dbReference type="PROSITE-ProRule" id="PRU00110"/>
    </source>
</evidence>
<dbReference type="Pfam" id="PF01627">
    <property type="entry name" value="Hpt"/>
    <property type="match status" value="1"/>
</dbReference>
<dbReference type="GO" id="GO:0000155">
    <property type="term" value="F:phosphorelay sensor kinase activity"/>
    <property type="evidence" value="ECO:0007669"/>
    <property type="project" value="InterPro"/>
</dbReference>
<feature type="modified residue" description="Phosphohistidine" evidence="6">
    <location>
        <position position="183"/>
    </location>
</feature>
<evidence type="ECO:0000256" key="3">
    <source>
        <dbReference type="ARBA" id="ARBA00022553"/>
    </source>
</evidence>
<feature type="region of interest" description="Disordered" evidence="7">
    <location>
        <begin position="99"/>
        <end position="132"/>
    </location>
</feature>
<dbReference type="InterPro" id="IPR036641">
    <property type="entry name" value="HPT_dom_sf"/>
</dbReference>
<gene>
    <name evidence="9" type="ORF">KC729_11880</name>
</gene>
<dbReference type="SUPFAM" id="SSF47384">
    <property type="entry name" value="Homodimeric domain of signal transducing histidine kinase"/>
    <property type="match status" value="1"/>
</dbReference>
<evidence type="ECO:0000256" key="7">
    <source>
        <dbReference type="SAM" id="MobiDB-lite"/>
    </source>
</evidence>
<proteinExistence type="predicted"/>
<dbReference type="Gene3D" id="1.20.120.160">
    <property type="entry name" value="HPT domain"/>
    <property type="match status" value="1"/>
</dbReference>
<accession>A0A956M1Z0</accession>
<dbReference type="Gene3D" id="1.10.287.560">
    <property type="entry name" value="Histidine kinase CheA-like, homodimeric domain"/>
    <property type="match status" value="1"/>
</dbReference>
<evidence type="ECO:0000256" key="5">
    <source>
        <dbReference type="ARBA" id="ARBA00022777"/>
    </source>
</evidence>
<evidence type="ECO:0000259" key="8">
    <source>
        <dbReference type="PROSITE" id="PS50894"/>
    </source>
</evidence>
<comment type="catalytic activity">
    <reaction evidence="1">
        <text>ATP + protein L-histidine = ADP + protein N-phospho-L-histidine.</text>
        <dbReference type="EC" id="2.7.13.3"/>
    </reaction>
</comment>
<dbReference type="SMART" id="SM00073">
    <property type="entry name" value="HPT"/>
    <property type="match status" value="1"/>
</dbReference>
<feature type="compositionally biased region" description="Polar residues" evidence="7">
    <location>
        <begin position="302"/>
        <end position="320"/>
    </location>
</feature>
<feature type="compositionally biased region" description="Low complexity" evidence="7">
    <location>
        <begin position="105"/>
        <end position="126"/>
    </location>
</feature>
<dbReference type="InterPro" id="IPR036890">
    <property type="entry name" value="HATPase_C_sf"/>
</dbReference>
<dbReference type="PANTHER" id="PTHR43395">
    <property type="entry name" value="SENSOR HISTIDINE KINASE CHEA"/>
    <property type="match status" value="1"/>
</dbReference>
<dbReference type="Pfam" id="PF02895">
    <property type="entry name" value="H-kinase_dim"/>
    <property type="match status" value="1"/>
</dbReference>
<feature type="region of interest" description="Disordered" evidence="7">
    <location>
        <begin position="268"/>
        <end position="336"/>
    </location>
</feature>
<dbReference type="SUPFAM" id="SSF47226">
    <property type="entry name" value="Histidine-containing phosphotransfer domain, HPT domain"/>
    <property type="match status" value="1"/>
</dbReference>
<reference evidence="9" key="1">
    <citation type="submission" date="2020-04" db="EMBL/GenBank/DDBJ databases">
        <authorList>
            <person name="Zhang T."/>
        </authorList>
    </citation>
    <scope>NUCLEOTIDE SEQUENCE</scope>
    <source>
        <strain evidence="9">HKST-UBA01</strain>
    </source>
</reference>
<dbReference type="EMBL" id="JAGQHR010000366">
    <property type="protein sequence ID" value="MCA9728376.1"/>
    <property type="molecule type" value="Genomic_DNA"/>
</dbReference>
<dbReference type="InterPro" id="IPR036097">
    <property type="entry name" value="HisK_dim/P_sf"/>
</dbReference>
<dbReference type="InterPro" id="IPR051315">
    <property type="entry name" value="Bact_Chemotaxis_CheA"/>
</dbReference>
<organism evidence="9 10">
    <name type="scientific">Eiseniibacteriota bacterium</name>
    <dbReference type="NCBI Taxonomy" id="2212470"/>
    <lineage>
        <taxon>Bacteria</taxon>
        <taxon>Candidatus Eiseniibacteriota</taxon>
    </lineage>
</organism>
<keyword evidence="4" id="KW-0808">Transferase</keyword>
<dbReference type="PROSITE" id="PS50894">
    <property type="entry name" value="HPT"/>
    <property type="match status" value="1"/>
</dbReference>
<dbReference type="GO" id="GO:0005737">
    <property type="term" value="C:cytoplasm"/>
    <property type="evidence" value="ECO:0007669"/>
    <property type="project" value="InterPro"/>
</dbReference>
<dbReference type="SUPFAM" id="SSF55874">
    <property type="entry name" value="ATPase domain of HSP90 chaperone/DNA topoisomerase II/histidine kinase"/>
    <property type="match status" value="1"/>
</dbReference>
<evidence type="ECO:0000256" key="2">
    <source>
        <dbReference type="ARBA" id="ARBA00012438"/>
    </source>
</evidence>
<dbReference type="InterPro" id="IPR037006">
    <property type="entry name" value="CheA-like_homodim_sf"/>
</dbReference>
<feature type="non-terminal residue" evidence="9">
    <location>
        <position position="530"/>
    </location>
</feature>
<dbReference type="SMART" id="SM01231">
    <property type="entry name" value="H-kinase_dim"/>
    <property type="match status" value="1"/>
</dbReference>
<evidence type="ECO:0000313" key="10">
    <source>
        <dbReference type="Proteomes" id="UP000697710"/>
    </source>
</evidence>
<comment type="caution">
    <text evidence="9">The sequence shown here is derived from an EMBL/GenBank/DDBJ whole genome shotgun (WGS) entry which is preliminary data.</text>
</comment>
<dbReference type="FunFam" id="3.30.565.10:FF:000016">
    <property type="entry name" value="Chemotaxis protein CheA, putative"/>
    <property type="match status" value="1"/>
</dbReference>
<dbReference type="InterPro" id="IPR008207">
    <property type="entry name" value="Sig_transdc_His_kin_Hpt_dom"/>
</dbReference>
<dbReference type="CDD" id="cd00088">
    <property type="entry name" value="HPT"/>
    <property type="match status" value="1"/>
</dbReference>
<keyword evidence="5" id="KW-0418">Kinase</keyword>
<dbReference type="GO" id="GO:0006935">
    <property type="term" value="P:chemotaxis"/>
    <property type="evidence" value="ECO:0007669"/>
    <property type="project" value="InterPro"/>
</dbReference>
<dbReference type="PANTHER" id="PTHR43395:SF10">
    <property type="entry name" value="CHEMOTAXIS PROTEIN CHEA"/>
    <property type="match status" value="1"/>
</dbReference>
<dbReference type="Proteomes" id="UP000697710">
    <property type="component" value="Unassembled WGS sequence"/>
</dbReference>
<name>A0A956M1Z0_UNCEI</name>
<protein>
    <recommendedName>
        <fullName evidence="2">histidine kinase</fullName>
        <ecNumber evidence="2">2.7.13.3</ecNumber>
    </recommendedName>
</protein>